<keyword evidence="6" id="KW-0479">Metal-binding</keyword>
<organism evidence="13 14">
    <name type="scientific">Camelina sativa</name>
    <name type="common">False flax</name>
    <name type="synonym">Myagrum sativum</name>
    <dbReference type="NCBI Taxonomy" id="90675"/>
    <lineage>
        <taxon>Eukaryota</taxon>
        <taxon>Viridiplantae</taxon>
        <taxon>Streptophyta</taxon>
        <taxon>Embryophyta</taxon>
        <taxon>Tracheophyta</taxon>
        <taxon>Spermatophyta</taxon>
        <taxon>Magnoliopsida</taxon>
        <taxon>eudicotyledons</taxon>
        <taxon>Gunneridae</taxon>
        <taxon>Pentapetalae</taxon>
        <taxon>rosids</taxon>
        <taxon>malvids</taxon>
        <taxon>Brassicales</taxon>
        <taxon>Brassicaceae</taxon>
        <taxon>Camelineae</taxon>
        <taxon>Camelina</taxon>
    </lineage>
</organism>
<feature type="compositionally biased region" description="Acidic residues" evidence="11">
    <location>
        <begin position="1"/>
        <end position="33"/>
    </location>
</feature>
<reference evidence="13" key="1">
    <citation type="journal article" date="2014" name="Nat. Commun.">
        <title>The emerging biofuel crop Camelina sativa retains a highly undifferentiated hexaploid genome structure.</title>
        <authorList>
            <person name="Kagale S."/>
            <person name="Koh C."/>
            <person name="Nixon J."/>
            <person name="Bollina V."/>
            <person name="Clarke W.E."/>
            <person name="Tuteja R."/>
            <person name="Spillane C."/>
            <person name="Robinson S.J."/>
            <person name="Links M.G."/>
            <person name="Clarke C."/>
            <person name="Higgins E.E."/>
            <person name="Huebert T."/>
            <person name="Sharpe A.G."/>
            <person name="Parkin I.A."/>
        </authorList>
    </citation>
    <scope>NUCLEOTIDE SEQUENCE [LARGE SCALE GENOMIC DNA]</scope>
    <source>
        <strain evidence="13">cv. DH55</strain>
    </source>
</reference>
<dbReference type="InterPro" id="IPR031127">
    <property type="entry name" value="E3_UB_ligase_RBR"/>
</dbReference>
<dbReference type="CDD" id="cd22586">
    <property type="entry name" value="Rcat_RBR_ARI1-like"/>
    <property type="match status" value="1"/>
</dbReference>
<evidence type="ECO:0000256" key="8">
    <source>
        <dbReference type="ARBA" id="ARBA00022771"/>
    </source>
</evidence>
<dbReference type="Pfam" id="PF01485">
    <property type="entry name" value="IBR"/>
    <property type="match status" value="1"/>
</dbReference>
<dbReference type="InterPro" id="IPR002867">
    <property type="entry name" value="IBR_dom"/>
</dbReference>
<dbReference type="InterPro" id="IPR044066">
    <property type="entry name" value="TRIAD_supradom"/>
</dbReference>
<keyword evidence="8" id="KW-0863">Zinc-finger</keyword>
<evidence type="ECO:0000256" key="3">
    <source>
        <dbReference type="ARBA" id="ARBA00004906"/>
    </source>
</evidence>
<comment type="catalytic activity">
    <reaction evidence="1">
        <text>[E2 ubiquitin-conjugating enzyme]-S-ubiquitinyl-L-cysteine + [acceptor protein]-L-lysine = [E2 ubiquitin-conjugating enzyme]-L-cysteine + [acceptor protein]-N(6)-ubiquitinyl-L-lysine.</text>
        <dbReference type="EC" id="2.3.2.31"/>
    </reaction>
</comment>
<evidence type="ECO:0000313" key="13">
    <source>
        <dbReference type="Proteomes" id="UP000694864"/>
    </source>
</evidence>
<feature type="domain" description="RING-type" evidence="12">
    <location>
        <begin position="80"/>
        <end position="292"/>
    </location>
</feature>
<evidence type="ECO:0000256" key="5">
    <source>
        <dbReference type="ARBA" id="ARBA00022679"/>
    </source>
</evidence>
<dbReference type="InterPro" id="IPR013083">
    <property type="entry name" value="Znf_RING/FYVE/PHD"/>
</dbReference>
<keyword evidence="13" id="KW-1185">Reference proteome</keyword>
<evidence type="ECO:0000256" key="9">
    <source>
        <dbReference type="ARBA" id="ARBA00022786"/>
    </source>
</evidence>
<evidence type="ECO:0000256" key="11">
    <source>
        <dbReference type="SAM" id="MobiDB-lite"/>
    </source>
</evidence>
<dbReference type="GeneID" id="104790427"/>
<dbReference type="InterPro" id="IPR017907">
    <property type="entry name" value="Znf_RING_CS"/>
</dbReference>
<dbReference type="PROSITE" id="PS00518">
    <property type="entry name" value="ZF_RING_1"/>
    <property type="match status" value="1"/>
</dbReference>
<keyword evidence="10" id="KW-0862">Zinc</keyword>
<reference evidence="14" key="2">
    <citation type="submission" date="2025-08" db="UniProtKB">
        <authorList>
            <consortium name="RefSeq"/>
        </authorList>
    </citation>
    <scope>IDENTIFICATION</scope>
    <source>
        <tissue evidence="14">Leaf</tissue>
    </source>
</reference>
<evidence type="ECO:0000259" key="12">
    <source>
        <dbReference type="PROSITE" id="PS51873"/>
    </source>
</evidence>
<dbReference type="PANTHER" id="PTHR11685">
    <property type="entry name" value="RBR FAMILY RING FINGER AND IBR DOMAIN-CONTAINING"/>
    <property type="match status" value="1"/>
</dbReference>
<dbReference type="SMART" id="SM00647">
    <property type="entry name" value="IBR"/>
    <property type="match status" value="2"/>
</dbReference>
<gene>
    <name evidence="14" type="primary">LOC104790427</name>
</gene>
<dbReference type="Proteomes" id="UP000694864">
    <property type="component" value="Chromosome 6"/>
</dbReference>
<dbReference type="PROSITE" id="PS51873">
    <property type="entry name" value="TRIAD"/>
    <property type="match status" value="1"/>
</dbReference>
<sequence>MDDEYLSFEEEDYCYSSEPDDHDQEEGCDEEESGLQHSRKPTSQVITKETLKAAQKDVLVRVMEFLSVKENQARILLIHYQWKIDNLFSVYDDQGKDFLFTCAGLTVFDPCGHFTVRINEGESKRIRCMAHKCNVICDEDVVRRLVSPELAEKFDRILLESYVEDNKMVKWCPSTPHCGNAIQKTVDDDDDEVECSCGHQFCFSCLSESHSPCSCLMWKLWTKKCADESETVNWITVNTKLCPKCSKPVEKRDGCNHMTCICGQCFCWLCGEATGKTHSYRSIAGHSCGRYKDDKAGQMDRAKRDLDRWSEPVIQIKKDSFVFISFRVLHVWGRVVQR</sequence>
<protein>
    <recommendedName>
        <fullName evidence="4">RBR-type E3 ubiquitin transferase</fullName>
        <ecNumber evidence="4">2.3.2.31</ecNumber>
    </recommendedName>
</protein>
<dbReference type="RefSeq" id="XP_019101828.1">
    <property type="nucleotide sequence ID" value="XM_019246283.1"/>
</dbReference>
<evidence type="ECO:0000256" key="4">
    <source>
        <dbReference type="ARBA" id="ARBA00012251"/>
    </source>
</evidence>
<dbReference type="CDD" id="cd20346">
    <property type="entry name" value="BRcat_RBR_ANKIB1"/>
    <property type="match status" value="1"/>
</dbReference>
<evidence type="ECO:0000256" key="1">
    <source>
        <dbReference type="ARBA" id="ARBA00001798"/>
    </source>
</evidence>
<dbReference type="SUPFAM" id="SSF57850">
    <property type="entry name" value="RING/U-box"/>
    <property type="match status" value="3"/>
</dbReference>
<evidence type="ECO:0000256" key="2">
    <source>
        <dbReference type="ARBA" id="ARBA00001947"/>
    </source>
</evidence>
<keyword evidence="7" id="KW-0677">Repeat</keyword>
<feature type="region of interest" description="Disordered" evidence="11">
    <location>
        <begin position="1"/>
        <end position="42"/>
    </location>
</feature>
<dbReference type="EC" id="2.3.2.31" evidence="4"/>
<evidence type="ECO:0000256" key="6">
    <source>
        <dbReference type="ARBA" id="ARBA00022723"/>
    </source>
</evidence>
<proteinExistence type="predicted"/>
<dbReference type="Pfam" id="PF26200">
    <property type="entry name" value="Rcat_RNF216"/>
    <property type="match status" value="1"/>
</dbReference>
<accession>A0ABM1RS40</accession>
<evidence type="ECO:0000313" key="14">
    <source>
        <dbReference type="RefSeq" id="XP_019101828.1"/>
    </source>
</evidence>
<dbReference type="Gene3D" id="1.20.120.1750">
    <property type="match status" value="1"/>
</dbReference>
<dbReference type="Gene3D" id="3.30.40.10">
    <property type="entry name" value="Zinc/RING finger domain, C3HC4 (zinc finger)"/>
    <property type="match status" value="1"/>
</dbReference>
<keyword evidence="5" id="KW-0808">Transferase</keyword>
<comment type="pathway">
    <text evidence="3">Protein modification; protein ubiquitination.</text>
</comment>
<name>A0ABM1RS40_CAMSA</name>
<evidence type="ECO:0000256" key="10">
    <source>
        <dbReference type="ARBA" id="ARBA00022833"/>
    </source>
</evidence>
<evidence type="ECO:0000256" key="7">
    <source>
        <dbReference type="ARBA" id="ARBA00022737"/>
    </source>
</evidence>
<comment type="cofactor">
    <cofactor evidence="2">
        <name>Zn(2+)</name>
        <dbReference type="ChEBI" id="CHEBI:29105"/>
    </cofactor>
</comment>
<keyword evidence="9" id="KW-0833">Ubl conjugation pathway</keyword>